<organism evidence="2 3">
    <name type="scientific">Cellulomonas algicola</name>
    <dbReference type="NCBI Taxonomy" id="2071633"/>
    <lineage>
        <taxon>Bacteria</taxon>
        <taxon>Bacillati</taxon>
        <taxon>Actinomycetota</taxon>
        <taxon>Actinomycetes</taxon>
        <taxon>Micrococcales</taxon>
        <taxon>Cellulomonadaceae</taxon>
        <taxon>Cellulomonas</taxon>
    </lineage>
</organism>
<keyword evidence="3" id="KW-1185">Reference proteome</keyword>
<reference evidence="2 3" key="1">
    <citation type="submission" date="2018-11" db="EMBL/GenBank/DDBJ databases">
        <title>Draft genome sequence of Cellulomonas takizawaensis strain TKZ-21.</title>
        <authorList>
            <person name="Yamamura H."/>
            <person name="Hayashi T."/>
            <person name="Hamada M."/>
            <person name="Serisawa Y."/>
            <person name="Matsuyama K."/>
            <person name="Nakagawa Y."/>
            <person name="Otoguro M."/>
            <person name="Yanagida F."/>
            <person name="Hayakawa M."/>
        </authorList>
    </citation>
    <scope>NUCLEOTIDE SEQUENCE [LARGE SCALE GENOMIC DNA]</scope>
    <source>
        <strain evidence="2 3">TKZ-21</strain>
    </source>
</reference>
<dbReference type="AlphaFoldDB" id="A0A401V2F8"/>
<feature type="compositionally biased region" description="Low complexity" evidence="1">
    <location>
        <begin position="1"/>
        <end position="13"/>
    </location>
</feature>
<dbReference type="Proteomes" id="UP000288246">
    <property type="component" value="Unassembled WGS sequence"/>
</dbReference>
<evidence type="ECO:0000256" key="1">
    <source>
        <dbReference type="SAM" id="MobiDB-lite"/>
    </source>
</evidence>
<sequence length="294" mass="30661">MVTTLTNGTNVLGTHRRVARRGLGHVRGTDPDRPYGGGVTTLDLPRSVVLALWLAQDGVDRAAMARAVQVDDEPHTVRATVDGSEHVDGPLSLLLDVCGPGQRDVAALVPAPGDASGAPPAVSAAATTAGEALLVRSELACVAAVPGVERFGSDLEPGHLVTWDVHGVADWRTAVLGAAGSLSDAERALRQGLIDATEALVRLDVARWRPDAAEQIAGLRDLDLPAWRLPDGIDGRRVRVLASAARLRGIVALATQDDGGAVNLWQADQRSTALREVDRVARRAMAAAATSIGP</sequence>
<feature type="region of interest" description="Disordered" evidence="1">
    <location>
        <begin position="1"/>
        <end position="34"/>
    </location>
</feature>
<gene>
    <name evidence="2" type="ORF">CTKZ_26510</name>
</gene>
<dbReference type="EMBL" id="BHYL01000231">
    <property type="protein sequence ID" value="GCD21089.1"/>
    <property type="molecule type" value="Genomic_DNA"/>
</dbReference>
<feature type="compositionally biased region" description="Basic residues" evidence="1">
    <location>
        <begin position="14"/>
        <end position="24"/>
    </location>
</feature>
<proteinExistence type="predicted"/>
<name>A0A401V2F8_9CELL</name>
<evidence type="ECO:0000313" key="3">
    <source>
        <dbReference type="Proteomes" id="UP000288246"/>
    </source>
</evidence>
<comment type="caution">
    <text evidence="2">The sequence shown here is derived from an EMBL/GenBank/DDBJ whole genome shotgun (WGS) entry which is preliminary data.</text>
</comment>
<evidence type="ECO:0000313" key="2">
    <source>
        <dbReference type="EMBL" id="GCD21089.1"/>
    </source>
</evidence>
<accession>A0A401V2F8</accession>
<protein>
    <submittedName>
        <fullName evidence="2">Uncharacterized protein</fullName>
    </submittedName>
</protein>